<proteinExistence type="predicted"/>
<accession>A0A7J6LCV0</accession>
<evidence type="ECO:0000256" key="1">
    <source>
        <dbReference type="SAM" id="Coils"/>
    </source>
</evidence>
<feature type="compositionally biased region" description="Polar residues" evidence="2">
    <location>
        <begin position="392"/>
        <end position="402"/>
    </location>
</feature>
<protein>
    <submittedName>
        <fullName evidence="3">Uncharacterized protein</fullName>
    </submittedName>
</protein>
<dbReference type="OrthoDB" id="449534at2759"/>
<feature type="region of interest" description="Disordered" evidence="2">
    <location>
        <begin position="392"/>
        <end position="445"/>
    </location>
</feature>
<reference evidence="3 4" key="1">
    <citation type="submission" date="2020-04" db="EMBL/GenBank/DDBJ databases">
        <title>Perkinsus olseni comparative genomics.</title>
        <authorList>
            <person name="Bogema D.R."/>
        </authorList>
    </citation>
    <scope>NUCLEOTIDE SEQUENCE [LARGE SCALE GENOMIC DNA]</scope>
    <source>
        <strain evidence="3">ATCC PRA-179</strain>
    </source>
</reference>
<feature type="region of interest" description="Disordered" evidence="2">
    <location>
        <begin position="306"/>
        <end position="333"/>
    </location>
</feature>
<feature type="compositionally biased region" description="Polar residues" evidence="2">
    <location>
        <begin position="432"/>
        <end position="445"/>
    </location>
</feature>
<evidence type="ECO:0000313" key="3">
    <source>
        <dbReference type="EMBL" id="KAF4657039.1"/>
    </source>
</evidence>
<feature type="coiled-coil region" evidence="1">
    <location>
        <begin position="126"/>
        <end position="167"/>
    </location>
</feature>
<evidence type="ECO:0000256" key="2">
    <source>
        <dbReference type="SAM" id="MobiDB-lite"/>
    </source>
</evidence>
<feature type="region of interest" description="Disordered" evidence="2">
    <location>
        <begin position="193"/>
        <end position="215"/>
    </location>
</feature>
<dbReference type="AlphaFoldDB" id="A0A7J6LCV0"/>
<organism evidence="3 4">
    <name type="scientific">Perkinsus olseni</name>
    <name type="common">Perkinsus atlanticus</name>
    <dbReference type="NCBI Taxonomy" id="32597"/>
    <lineage>
        <taxon>Eukaryota</taxon>
        <taxon>Sar</taxon>
        <taxon>Alveolata</taxon>
        <taxon>Perkinsozoa</taxon>
        <taxon>Perkinsea</taxon>
        <taxon>Perkinsida</taxon>
        <taxon>Perkinsidae</taxon>
        <taxon>Perkinsus</taxon>
    </lineage>
</organism>
<dbReference type="EMBL" id="JABAHT010000374">
    <property type="protein sequence ID" value="KAF4657039.1"/>
    <property type="molecule type" value="Genomic_DNA"/>
</dbReference>
<gene>
    <name evidence="3" type="ORF">FOZ61_006522</name>
</gene>
<dbReference type="Proteomes" id="UP000570595">
    <property type="component" value="Unassembled WGS sequence"/>
</dbReference>
<keyword evidence="1" id="KW-0175">Coiled coil</keyword>
<feature type="coiled-coil region" evidence="1">
    <location>
        <begin position="568"/>
        <end position="595"/>
    </location>
</feature>
<evidence type="ECO:0000313" key="4">
    <source>
        <dbReference type="Proteomes" id="UP000570595"/>
    </source>
</evidence>
<name>A0A7J6LCV0_PEROL</name>
<comment type="caution">
    <text evidence="3">The sequence shown here is derived from an EMBL/GenBank/DDBJ whole genome shotgun (WGS) entry which is preliminary data.</text>
</comment>
<sequence>MRHHVSMGLKLVSEVYVGYSKLNEGKRESLVEAGETREESKDSVSLGIIMLNSALLKGLHVLDCLQGRCVQEYPELTHDLEDHLMSFDGSLTTIYEGHQSQKVVGDVEELSERLLNGKLIRVERVNAALNSQKEWYEREKEEMAKRVKQLEGNCEELRNALEVSQKSRPVTAETCAGSNRDPVGTSGEIIVYDSEDEGGGRDGNGGVKKDPKTVSLPEDEVTRLLSIIQRLSTSLTSTRSELGELKRRGFAMTPGQGNGRSASGSSERLHACGDDAGQGRLVGWVEGKTAVLRRRSLDGRWRDVARAGHDEDSDMPTDKESTRVQRKGSPSERLRRLSSLARIPAVMNMGKCGSRSKSVRSCFSPRGCNSRFSGSNLFLILMPIVEENTTAGAAGHSQISSPRTPPVRRNDINPGNATIRKLASREGRAHNRTSGQSSGSVTSRCTGRFTIEDGDSLRFDSLPGGSVSIRRKETLDELDLVEPVPEFGCAWQSSSSCCELAAVSDDAGGGLSSNDREQSRSVCADLPKAQLTVKVPKRIGRFDVVDATPRAAPPPSIATDMRESSVDIHQIAQTLDDLNRQVKFLCERNSALEAENALLRSRCARFIDQLHQLGASSVDLDSPECRVALTRIDTPTQNSAPHRW</sequence>